<keyword evidence="3" id="KW-0472">Membrane</keyword>
<dbReference type="InterPro" id="IPR041622">
    <property type="entry name" value="SLATT_fungi"/>
</dbReference>
<keyword evidence="3" id="KW-1133">Transmembrane helix</keyword>
<keyword evidence="6" id="KW-1185">Reference proteome</keyword>
<gene>
    <name evidence="5" type="ORF">HETSPECPRED_004988</name>
</gene>
<keyword evidence="3" id="KW-0812">Transmembrane</keyword>
<feature type="compositionally biased region" description="Polar residues" evidence="2">
    <location>
        <begin position="34"/>
        <end position="51"/>
    </location>
</feature>
<comment type="caution">
    <text evidence="5">The sequence shown here is derived from an EMBL/GenBank/DDBJ whole genome shotgun (WGS) entry which is preliminary data.</text>
</comment>
<dbReference type="NCBIfam" id="NF033635">
    <property type="entry name" value="SLATT_fungal"/>
    <property type="match status" value="1"/>
</dbReference>
<dbReference type="OrthoDB" id="4472872at2759"/>
<dbReference type="Pfam" id="PF18142">
    <property type="entry name" value="SLATT_fungal"/>
    <property type="match status" value="1"/>
</dbReference>
<dbReference type="EMBL" id="CAJPDS010000030">
    <property type="protein sequence ID" value="CAF9922184.1"/>
    <property type="molecule type" value="Genomic_DNA"/>
</dbReference>
<evidence type="ECO:0000313" key="5">
    <source>
        <dbReference type="EMBL" id="CAF9922184.1"/>
    </source>
</evidence>
<feature type="region of interest" description="Disordered" evidence="2">
    <location>
        <begin position="32"/>
        <end position="51"/>
    </location>
</feature>
<keyword evidence="1" id="KW-0175">Coiled coil</keyword>
<feature type="transmembrane region" description="Helical" evidence="3">
    <location>
        <begin position="98"/>
        <end position="120"/>
    </location>
</feature>
<reference evidence="5" key="1">
    <citation type="submission" date="2021-03" db="EMBL/GenBank/DDBJ databases">
        <authorList>
            <person name="Tagirdzhanova G."/>
        </authorList>
    </citation>
    <scope>NUCLEOTIDE SEQUENCE</scope>
</reference>
<accession>A0A8H3FER5</accession>
<evidence type="ECO:0000259" key="4">
    <source>
        <dbReference type="Pfam" id="PF18142"/>
    </source>
</evidence>
<dbReference type="PANTHER" id="PTHR38793:SF3">
    <property type="entry name" value="SMODS AND SLOG-ASSOCIATING 2TM EFFECTOR DOMAIN-CONTAINING PROTEIN"/>
    <property type="match status" value="1"/>
</dbReference>
<dbReference type="AlphaFoldDB" id="A0A8H3FER5"/>
<feature type="domain" description="SMODS and SLOG-associating 2TM effector" evidence="4">
    <location>
        <begin position="85"/>
        <end position="202"/>
    </location>
</feature>
<name>A0A8H3FER5_9LECA</name>
<evidence type="ECO:0000256" key="2">
    <source>
        <dbReference type="SAM" id="MobiDB-lite"/>
    </source>
</evidence>
<organism evidence="5 6">
    <name type="scientific">Heterodermia speciosa</name>
    <dbReference type="NCBI Taxonomy" id="116794"/>
    <lineage>
        <taxon>Eukaryota</taxon>
        <taxon>Fungi</taxon>
        <taxon>Dikarya</taxon>
        <taxon>Ascomycota</taxon>
        <taxon>Pezizomycotina</taxon>
        <taxon>Lecanoromycetes</taxon>
        <taxon>OSLEUM clade</taxon>
        <taxon>Lecanoromycetidae</taxon>
        <taxon>Caliciales</taxon>
        <taxon>Physciaceae</taxon>
        <taxon>Heterodermia</taxon>
    </lineage>
</organism>
<proteinExistence type="predicted"/>
<protein>
    <recommendedName>
        <fullName evidence="4">SMODS and SLOG-associating 2TM effector domain-containing protein</fullName>
    </recommendedName>
</protein>
<evidence type="ECO:0000256" key="1">
    <source>
        <dbReference type="SAM" id="Coils"/>
    </source>
</evidence>
<evidence type="ECO:0000313" key="6">
    <source>
        <dbReference type="Proteomes" id="UP000664521"/>
    </source>
</evidence>
<feature type="coiled-coil region" evidence="1">
    <location>
        <begin position="265"/>
        <end position="299"/>
    </location>
</feature>
<evidence type="ECO:0000256" key="3">
    <source>
        <dbReference type="SAM" id="Phobius"/>
    </source>
</evidence>
<dbReference type="Proteomes" id="UP000664521">
    <property type="component" value="Unassembled WGS sequence"/>
</dbReference>
<sequence length="312" mass="34542">MAGLLRRLKGLMFKFSTTYTDDSPYQQKDVERNGATQAESSQFPNSTPFHPTPNLTKFQNLIGIQSHRSLVQGRPAPNHGIYKRTVDQEAKARYGLGLATYLVNSLFLLQIVVGAVLTALGAEGNASGAITFLGALNTIVAGILTYLKGQGLPARLDQAVHLLRTLREHIEEREREFTDPDCTLDVDEVIQSIVQMYKEVRQTAEDNAPGNVLAPKGTIEALMKRTEQGNHVPLPERSGAKSFGDKLKDAQAVLTKAAPVVQHGLEDIRAAKARAEREVKFQEEKLHDVIAEVKDEKDDFMQELSTGQRKER</sequence>
<dbReference type="PANTHER" id="PTHR38793">
    <property type="entry name" value="SLATT_FUNGAL DOMAIN-CONTAINING PROTEIN-RELATED"/>
    <property type="match status" value="1"/>
</dbReference>
<feature type="transmembrane region" description="Helical" evidence="3">
    <location>
        <begin position="126"/>
        <end position="147"/>
    </location>
</feature>